<dbReference type="Proteomes" id="UP000002383">
    <property type="component" value="Chromosome"/>
</dbReference>
<reference evidence="2 3" key="1">
    <citation type="journal article" date="2011" name="Stand. Genomic Sci.">
        <title>Complete genome sequence of 'Thioalkalivibrio sulfidophilus' HL-EbGr7.</title>
        <authorList>
            <person name="Muyzer G."/>
            <person name="Sorokin D.Y."/>
            <person name="Mavromatis K."/>
            <person name="Lapidus A."/>
            <person name="Clum A."/>
            <person name="Ivanova N."/>
            <person name="Pati A."/>
            <person name="d'Haeseleer P."/>
            <person name="Woyke T."/>
            <person name="Kyrpides N.C."/>
        </authorList>
    </citation>
    <scope>NUCLEOTIDE SEQUENCE [LARGE SCALE GENOMIC DNA]</scope>
    <source>
        <strain evidence="2 3">HL-EbGR7</strain>
    </source>
</reference>
<evidence type="ECO:0000313" key="3">
    <source>
        <dbReference type="Proteomes" id="UP000002383"/>
    </source>
</evidence>
<evidence type="ECO:0000256" key="1">
    <source>
        <dbReference type="SAM" id="MobiDB-lite"/>
    </source>
</evidence>
<dbReference type="RefSeq" id="WP_012639098.1">
    <property type="nucleotide sequence ID" value="NC_011901.1"/>
</dbReference>
<protein>
    <submittedName>
        <fullName evidence="2">Uncharacterized protein</fullName>
    </submittedName>
</protein>
<keyword evidence="3" id="KW-1185">Reference proteome</keyword>
<name>B8GM36_THISH</name>
<feature type="region of interest" description="Disordered" evidence="1">
    <location>
        <begin position="85"/>
        <end position="135"/>
    </location>
</feature>
<dbReference type="AlphaFoldDB" id="B8GM36"/>
<dbReference type="OrthoDB" id="9829786at2"/>
<dbReference type="HOGENOM" id="CLU_1776624_0_0_6"/>
<proteinExistence type="predicted"/>
<feature type="compositionally biased region" description="Low complexity" evidence="1">
    <location>
        <begin position="110"/>
        <end position="129"/>
    </location>
</feature>
<accession>B8GM36</accession>
<sequence>MTDLHLSPEAMRLMIQLRRLLASDHDVHVDMAAEQPWVQLLDATRECRDRKADMMAEAVCEALSRSNPDSLVNALRARLRPGFSPPLHERQVGFRPGKVYRGQRVRDEQPAAPSPEAAPVAPGPEQAQPDAPPRRVLVYRGQKRVV</sequence>
<dbReference type="EMBL" id="CP001339">
    <property type="protein sequence ID" value="ACL73623.1"/>
    <property type="molecule type" value="Genomic_DNA"/>
</dbReference>
<organism evidence="2 3">
    <name type="scientific">Thioalkalivibrio sulfidiphilus (strain HL-EbGR7)</name>
    <dbReference type="NCBI Taxonomy" id="396588"/>
    <lineage>
        <taxon>Bacteria</taxon>
        <taxon>Pseudomonadati</taxon>
        <taxon>Pseudomonadota</taxon>
        <taxon>Gammaproteobacteria</taxon>
        <taxon>Chromatiales</taxon>
        <taxon>Ectothiorhodospiraceae</taxon>
        <taxon>Thioalkalivibrio</taxon>
    </lineage>
</organism>
<evidence type="ECO:0000313" key="2">
    <source>
        <dbReference type="EMBL" id="ACL73623.1"/>
    </source>
</evidence>
<dbReference type="KEGG" id="tgr:Tgr7_2547"/>
<gene>
    <name evidence="2" type="ordered locus">Tgr7_2547</name>
</gene>